<dbReference type="RefSeq" id="WP_188959703.1">
    <property type="nucleotide sequence ID" value="NZ_BMMI01000012.1"/>
</dbReference>
<dbReference type="Gene3D" id="3.30.750.24">
    <property type="entry name" value="STAS domain"/>
    <property type="match status" value="1"/>
</dbReference>
<dbReference type="CDD" id="cd07041">
    <property type="entry name" value="STAS_RsbR_RsbS_like"/>
    <property type="match status" value="1"/>
</dbReference>
<proteinExistence type="predicted"/>
<organism evidence="3 4">
    <name type="scientific">Modestobacter marinus</name>
    <dbReference type="NCBI Taxonomy" id="477641"/>
    <lineage>
        <taxon>Bacteria</taxon>
        <taxon>Bacillati</taxon>
        <taxon>Actinomycetota</taxon>
        <taxon>Actinomycetes</taxon>
        <taxon>Geodermatophilales</taxon>
        <taxon>Geodermatophilaceae</taxon>
        <taxon>Modestobacter</taxon>
    </lineage>
</organism>
<protein>
    <submittedName>
        <fullName evidence="3">Anti-anti-sigma factor</fullName>
    </submittedName>
</protein>
<evidence type="ECO:0000256" key="1">
    <source>
        <dbReference type="ARBA" id="ARBA00022553"/>
    </source>
</evidence>
<gene>
    <name evidence="3" type="ORF">GCM10011589_45230</name>
</gene>
<dbReference type="InterPro" id="IPR002645">
    <property type="entry name" value="STAS_dom"/>
</dbReference>
<keyword evidence="4" id="KW-1185">Reference proteome</keyword>
<dbReference type="InterPro" id="IPR036513">
    <property type="entry name" value="STAS_dom_sf"/>
</dbReference>
<evidence type="ECO:0000259" key="2">
    <source>
        <dbReference type="PROSITE" id="PS50801"/>
    </source>
</evidence>
<comment type="caution">
    <text evidence="3">The sequence shown here is derived from an EMBL/GenBank/DDBJ whole genome shotgun (WGS) entry which is preliminary data.</text>
</comment>
<sequence length="294" mass="30764">MVREVGSPVSESQEQPEGQVRAWAEIAGVLAERRSRVLQAWVTRGARLSPDGAAELERDGVAVLDALGTALSGGNSTSDLGSVSGLLSDFGARRTRAGDEPAQTAGLVLALREALLGELVDIGSEAGRFEVAREAGRIVDDLALGSFDSFLASREEVIFAQGEQLLELSTPVVRLWDRVVAAPLVGTLDSARAQVVMESLLQAIADDGALVAILDITGVPTVDTLVAQHLLKTVAATRLMGADCIVSGIAPQTAQTMVQLGIDLSEVTTRASLADALALAINRVQAHADRSARR</sequence>
<dbReference type="PANTHER" id="PTHR33745:SF3">
    <property type="entry name" value="RSBT CO-ANTAGONIST PROTEIN RSBRC"/>
    <property type="match status" value="1"/>
</dbReference>
<keyword evidence="1" id="KW-0597">Phosphoprotein</keyword>
<accession>A0ABQ2GAK3</accession>
<dbReference type="EMBL" id="BMMI01000012">
    <property type="protein sequence ID" value="GGL83812.1"/>
    <property type="molecule type" value="Genomic_DNA"/>
</dbReference>
<dbReference type="Pfam" id="PF01740">
    <property type="entry name" value="STAS"/>
    <property type="match status" value="1"/>
</dbReference>
<dbReference type="InterPro" id="IPR051932">
    <property type="entry name" value="Bact_StressResp_Reg"/>
</dbReference>
<dbReference type="SUPFAM" id="SSF52091">
    <property type="entry name" value="SpoIIaa-like"/>
    <property type="match status" value="1"/>
</dbReference>
<evidence type="ECO:0000313" key="4">
    <source>
        <dbReference type="Proteomes" id="UP000648663"/>
    </source>
</evidence>
<evidence type="ECO:0000313" key="3">
    <source>
        <dbReference type="EMBL" id="GGL83812.1"/>
    </source>
</evidence>
<reference evidence="4" key="1">
    <citation type="journal article" date="2019" name="Int. J. Syst. Evol. Microbiol.">
        <title>The Global Catalogue of Microorganisms (GCM) 10K type strain sequencing project: providing services to taxonomists for standard genome sequencing and annotation.</title>
        <authorList>
            <consortium name="The Broad Institute Genomics Platform"/>
            <consortium name="The Broad Institute Genome Sequencing Center for Infectious Disease"/>
            <person name="Wu L."/>
            <person name="Ma J."/>
        </authorList>
    </citation>
    <scope>NUCLEOTIDE SEQUENCE [LARGE SCALE GENOMIC DNA]</scope>
    <source>
        <strain evidence="4">CGMCC 4.5581</strain>
    </source>
</reference>
<dbReference type="PANTHER" id="PTHR33745">
    <property type="entry name" value="RSBT ANTAGONIST PROTEIN RSBS-RELATED"/>
    <property type="match status" value="1"/>
</dbReference>
<feature type="domain" description="STAS" evidence="2">
    <location>
        <begin position="169"/>
        <end position="280"/>
    </location>
</feature>
<dbReference type="PROSITE" id="PS50801">
    <property type="entry name" value="STAS"/>
    <property type="match status" value="1"/>
</dbReference>
<name>A0ABQ2GAK3_9ACTN</name>
<dbReference type="Proteomes" id="UP000648663">
    <property type="component" value="Unassembled WGS sequence"/>
</dbReference>